<evidence type="ECO:0000256" key="1">
    <source>
        <dbReference type="SAM" id="Phobius"/>
    </source>
</evidence>
<evidence type="ECO:0000313" key="2">
    <source>
        <dbReference type="EMBL" id="BCN32087.1"/>
    </source>
</evidence>
<keyword evidence="3" id="KW-1185">Reference proteome</keyword>
<feature type="transmembrane region" description="Helical" evidence="1">
    <location>
        <begin position="128"/>
        <end position="148"/>
    </location>
</feature>
<feature type="transmembrane region" description="Helical" evidence="1">
    <location>
        <begin position="168"/>
        <end position="186"/>
    </location>
</feature>
<feature type="transmembrane region" description="Helical" evidence="1">
    <location>
        <begin position="218"/>
        <end position="238"/>
    </location>
</feature>
<organism evidence="2 3">
    <name type="scientific">Anaeromicropila herbilytica</name>
    <dbReference type="NCBI Taxonomy" id="2785025"/>
    <lineage>
        <taxon>Bacteria</taxon>
        <taxon>Bacillati</taxon>
        <taxon>Bacillota</taxon>
        <taxon>Clostridia</taxon>
        <taxon>Lachnospirales</taxon>
        <taxon>Lachnospiraceae</taxon>
        <taxon>Anaeromicropila</taxon>
    </lineage>
</organism>
<sequence length="239" mass="27899">MLIKGRIKYKNALIVNKELLQNMDRILSKYYDNICYNTTLRNGDIIDYDSLEELVSYDNYGKRKIKNLRMYSLANFSIDFDLNGLSIHSYSSTVLGNYSIKNYDDSIIIENKLLEEIKKYKQPWYCTLFSKISIVYFLIFLTFLIVLANLITLANHNSTKDNMSISEYVNVTFIGTAIILGVSYFCSRIRDALFPPLIFYWGHEIEKYNELKGIRTQIFWGVIIASMLPIVPSLIKFFL</sequence>
<keyword evidence="1" id="KW-1133">Transmembrane helix</keyword>
<keyword evidence="1" id="KW-0812">Transmembrane</keyword>
<dbReference type="Proteomes" id="UP000595897">
    <property type="component" value="Chromosome"/>
</dbReference>
<name>A0A7R7EP70_9FIRM</name>
<gene>
    <name evidence="2" type="ORF">bsdtb5_33820</name>
</gene>
<dbReference type="AlphaFoldDB" id="A0A7R7EP70"/>
<reference evidence="2 3" key="1">
    <citation type="submission" date="2020-11" db="EMBL/GenBank/DDBJ databases">
        <title>Draft genome sequencing of a Lachnospiraceae strain isolated from anoxic soil subjected to BSD treatment.</title>
        <authorList>
            <person name="Uek A."/>
            <person name="Tonouchi A."/>
        </authorList>
    </citation>
    <scope>NUCLEOTIDE SEQUENCE [LARGE SCALE GENOMIC DNA]</scope>
    <source>
        <strain evidence="2 3">TB5</strain>
    </source>
</reference>
<evidence type="ECO:0000313" key="3">
    <source>
        <dbReference type="Proteomes" id="UP000595897"/>
    </source>
</evidence>
<accession>A0A7R7EP70</accession>
<dbReference type="EMBL" id="AP024169">
    <property type="protein sequence ID" value="BCN32087.1"/>
    <property type="molecule type" value="Genomic_DNA"/>
</dbReference>
<dbReference type="RefSeq" id="WP_271713167.1">
    <property type="nucleotide sequence ID" value="NZ_AP024169.1"/>
</dbReference>
<protein>
    <submittedName>
        <fullName evidence="2">Uncharacterized protein</fullName>
    </submittedName>
</protein>
<keyword evidence="1" id="KW-0472">Membrane</keyword>
<dbReference type="KEGG" id="ahb:bsdtb5_33820"/>
<proteinExistence type="predicted"/>